<dbReference type="InterPro" id="IPR013785">
    <property type="entry name" value="Aldolase_TIM"/>
</dbReference>
<evidence type="ECO:0000256" key="3">
    <source>
        <dbReference type="ARBA" id="ARBA00022630"/>
    </source>
</evidence>
<comment type="caution">
    <text evidence="10">The sequence shown here is derived from an EMBL/GenBank/DDBJ whole genome shotgun (WGS) entry which is preliminary data.</text>
</comment>
<evidence type="ECO:0000313" key="11">
    <source>
        <dbReference type="Proteomes" id="UP000186102"/>
    </source>
</evidence>
<evidence type="ECO:0000313" key="10">
    <source>
        <dbReference type="EMBL" id="OLN33602.1"/>
    </source>
</evidence>
<feature type="domain" description="NADH:flavin oxidoreductase/NADH oxidase N-terminal" evidence="9">
    <location>
        <begin position="4"/>
        <end position="142"/>
    </location>
</feature>
<keyword evidence="8" id="KW-0411">Iron-sulfur</keyword>
<evidence type="ECO:0000256" key="8">
    <source>
        <dbReference type="ARBA" id="ARBA00023014"/>
    </source>
</evidence>
<dbReference type="InterPro" id="IPR051793">
    <property type="entry name" value="NADH:flavin_oxidoreductase"/>
</dbReference>
<keyword evidence="11" id="KW-1185">Reference proteome</keyword>
<gene>
    <name evidence="10" type="ORF">DSOL_0312</name>
</gene>
<dbReference type="GO" id="GO:0046872">
    <property type="term" value="F:metal ion binding"/>
    <property type="evidence" value="ECO:0007669"/>
    <property type="project" value="UniProtKB-KW"/>
</dbReference>
<protein>
    <submittedName>
        <fullName evidence="10">2,4-dienoyl-CoA reductase [NADPH]</fullName>
    </submittedName>
</protein>
<keyword evidence="6" id="KW-0560">Oxidoreductase</keyword>
<evidence type="ECO:0000256" key="7">
    <source>
        <dbReference type="ARBA" id="ARBA00023004"/>
    </source>
</evidence>
<keyword evidence="5" id="KW-0479">Metal-binding</keyword>
<evidence type="ECO:0000256" key="4">
    <source>
        <dbReference type="ARBA" id="ARBA00022643"/>
    </source>
</evidence>
<dbReference type="AlphaFoldDB" id="A0A1Q8R1X7"/>
<dbReference type="InterPro" id="IPR001155">
    <property type="entry name" value="OxRdtase_FMN_N"/>
</dbReference>
<dbReference type="EMBL" id="MLBF01000002">
    <property type="protein sequence ID" value="OLN33602.1"/>
    <property type="molecule type" value="Genomic_DNA"/>
</dbReference>
<dbReference type="SUPFAM" id="SSF51395">
    <property type="entry name" value="FMN-linked oxidoreductases"/>
    <property type="match status" value="1"/>
</dbReference>
<dbReference type="Pfam" id="PF00724">
    <property type="entry name" value="Oxidored_FMN"/>
    <property type="match status" value="1"/>
</dbReference>
<comment type="cofactor">
    <cofactor evidence="1">
        <name>FMN</name>
        <dbReference type="ChEBI" id="CHEBI:58210"/>
    </cofactor>
</comment>
<dbReference type="PANTHER" id="PTHR42917:SF2">
    <property type="entry name" value="2,4-DIENOYL-COA REDUCTASE [(2E)-ENOYL-COA-PRODUCING]"/>
    <property type="match status" value="1"/>
</dbReference>
<keyword evidence="7" id="KW-0408">Iron</keyword>
<comment type="cofactor">
    <cofactor evidence="2">
        <name>[4Fe-4S] cluster</name>
        <dbReference type="ChEBI" id="CHEBI:49883"/>
    </cofactor>
</comment>
<name>A0A1Q8R1X7_9FIRM</name>
<evidence type="ECO:0000256" key="5">
    <source>
        <dbReference type="ARBA" id="ARBA00022723"/>
    </source>
</evidence>
<evidence type="ECO:0000256" key="2">
    <source>
        <dbReference type="ARBA" id="ARBA00001966"/>
    </source>
</evidence>
<dbReference type="GO" id="GO:0016491">
    <property type="term" value="F:oxidoreductase activity"/>
    <property type="evidence" value="ECO:0007669"/>
    <property type="project" value="UniProtKB-KW"/>
</dbReference>
<dbReference type="Gene3D" id="3.20.20.70">
    <property type="entry name" value="Aldolase class I"/>
    <property type="match status" value="1"/>
</dbReference>
<evidence type="ECO:0000256" key="6">
    <source>
        <dbReference type="ARBA" id="ARBA00023002"/>
    </source>
</evidence>
<accession>A0A1Q8R1X7</accession>
<dbReference type="GO" id="GO:0051536">
    <property type="term" value="F:iron-sulfur cluster binding"/>
    <property type="evidence" value="ECO:0007669"/>
    <property type="project" value="UniProtKB-KW"/>
</dbReference>
<proteinExistence type="predicted"/>
<organism evidence="10 11">
    <name type="scientific">Desulfosporosinus metallidurans</name>
    <dbReference type="NCBI Taxonomy" id="1888891"/>
    <lineage>
        <taxon>Bacteria</taxon>
        <taxon>Bacillati</taxon>
        <taxon>Bacillota</taxon>
        <taxon>Clostridia</taxon>
        <taxon>Eubacteriales</taxon>
        <taxon>Desulfitobacteriaceae</taxon>
        <taxon>Desulfosporosinus</taxon>
    </lineage>
</organism>
<reference evidence="10 11" key="1">
    <citation type="submission" date="2016-09" db="EMBL/GenBank/DDBJ databases">
        <title>Complete genome of Desulfosporosinus sp. OL.</title>
        <authorList>
            <person name="Mardanov A."/>
            <person name="Beletsky A."/>
            <person name="Panova A."/>
            <person name="Karnachuk O."/>
            <person name="Ravin N."/>
        </authorList>
    </citation>
    <scope>NUCLEOTIDE SEQUENCE [LARGE SCALE GENOMIC DNA]</scope>
    <source>
        <strain evidence="10 11">OL</strain>
    </source>
</reference>
<dbReference type="PANTHER" id="PTHR42917">
    <property type="entry name" value="2,4-DIENOYL-COA REDUCTASE"/>
    <property type="match status" value="1"/>
</dbReference>
<evidence type="ECO:0000259" key="9">
    <source>
        <dbReference type="Pfam" id="PF00724"/>
    </source>
</evidence>
<keyword evidence="3" id="KW-0285">Flavoprotein</keyword>
<dbReference type="GO" id="GO:0010181">
    <property type="term" value="F:FMN binding"/>
    <property type="evidence" value="ECO:0007669"/>
    <property type="project" value="InterPro"/>
</dbReference>
<keyword evidence="4" id="KW-0288">FMN</keyword>
<dbReference type="STRING" id="1888891.DSOL_0312"/>
<sequence length="151" mass="16167">MINQYGGDVHARIRIHLEIIEAIRVEVGDDFPILLRLGASDYLEGGTRIEDSQVAAREFEKAGINVLDITGGFSGYQVPGLVGQGYFSPLSEAIKNVVSTPVILTGGITEPQAAEQLLAEGKADLIGVGRAILKDSQWAERAIVSSSFTKL</sequence>
<dbReference type="Proteomes" id="UP000186102">
    <property type="component" value="Unassembled WGS sequence"/>
</dbReference>
<evidence type="ECO:0000256" key="1">
    <source>
        <dbReference type="ARBA" id="ARBA00001917"/>
    </source>
</evidence>